<dbReference type="PANTHER" id="PTHR11705:SF91">
    <property type="entry name" value="FI01817P-RELATED"/>
    <property type="match status" value="1"/>
</dbReference>
<dbReference type="Pfam" id="PF00246">
    <property type="entry name" value="Peptidase_M14"/>
    <property type="match status" value="2"/>
</dbReference>
<evidence type="ECO:0000256" key="8">
    <source>
        <dbReference type="ARBA" id="ARBA00022833"/>
    </source>
</evidence>
<reference evidence="15" key="1">
    <citation type="submission" date="2025-08" db="UniProtKB">
        <authorList>
            <consortium name="RefSeq"/>
        </authorList>
    </citation>
    <scope>IDENTIFICATION</scope>
    <source>
        <tissue evidence="15">Gonad</tissue>
    </source>
</reference>
<proteinExistence type="inferred from homology"/>
<evidence type="ECO:0000256" key="10">
    <source>
        <dbReference type="ARBA" id="ARBA00023157"/>
    </source>
</evidence>
<dbReference type="PANTHER" id="PTHR11705">
    <property type="entry name" value="PROTEASE FAMILY M14 CARBOXYPEPTIDASE A,B"/>
    <property type="match status" value="1"/>
</dbReference>
<dbReference type="InterPro" id="IPR036990">
    <property type="entry name" value="M14A-like_propep"/>
</dbReference>
<name>A0A6P4ZV57_BRABE</name>
<keyword evidence="5" id="KW-0479">Metal-binding</keyword>
<evidence type="ECO:0000256" key="1">
    <source>
        <dbReference type="ARBA" id="ARBA00001947"/>
    </source>
</evidence>
<dbReference type="OrthoDB" id="3626597at2759"/>
<dbReference type="SUPFAM" id="SSF53187">
    <property type="entry name" value="Zn-dependent exopeptidases"/>
    <property type="match status" value="2"/>
</dbReference>
<feature type="active site" description="Proton donor/acceptor" evidence="11">
    <location>
        <position position="376"/>
    </location>
</feature>
<dbReference type="Gene3D" id="3.30.70.340">
    <property type="entry name" value="Metallocarboxypeptidase-like"/>
    <property type="match status" value="2"/>
</dbReference>
<dbReference type="GO" id="GO:0008270">
    <property type="term" value="F:zinc ion binding"/>
    <property type="evidence" value="ECO:0007669"/>
    <property type="project" value="InterPro"/>
</dbReference>
<keyword evidence="7" id="KW-0378">Hydrolase</keyword>
<evidence type="ECO:0000259" key="13">
    <source>
        <dbReference type="PROSITE" id="PS52035"/>
    </source>
</evidence>
<keyword evidence="4" id="KW-0645">Protease</keyword>
<keyword evidence="10" id="KW-1015">Disulfide bond</keyword>
<dbReference type="Pfam" id="PF02244">
    <property type="entry name" value="Propep_M14"/>
    <property type="match status" value="2"/>
</dbReference>
<dbReference type="RefSeq" id="XP_019633486.1">
    <property type="nucleotide sequence ID" value="XM_019777927.1"/>
</dbReference>
<dbReference type="FunFam" id="3.30.70.340:FF:000001">
    <property type="entry name" value="Carboxypeptidase A5"/>
    <property type="match status" value="2"/>
</dbReference>
<feature type="signal peptide" evidence="12">
    <location>
        <begin position="1"/>
        <end position="15"/>
    </location>
</feature>
<keyword evidence="3" id="KW-0121">Carboxypeptidase</keyword>
<evidence type="ECO:0000256" key="12">
    <source>
        <dbReference type="SAM" id="SignalP"/>
    </source>
</evidence>
<feature type="domain" description="Peptidase M14" evidence="13">
    <location>
        <begin position="111"/>
        <end position="410"/>
    </location>
</feature>
<dbReference type="GO" id="GO:0005615">
    <property type="term" value="C:extracellular space"/>
    <property type="evidence" value="ECO:0007669"/>
    <property type="project" value="TreeGrafter"/>
</dbReference>
<evidence type="ECO:0000256" key="9">
    <source>
        <dbReference type="ARBA" id="ARBA00023049"/>
    </source>
</evidence>
<dbReference type="GeneID" id="109476909"/>
<feature type="domain" description="Peptidase M14" evidence="13">
    <location>
        <begin position="589"/>
        <end position="883"/>
    </location>
</feature>
<dbReference type="FunFam" id="3.40.630.10:FF:000166">
    <property type="entry name" value="Carboxypeptidase T, putative"/>
    <property type="match status" value="2"/>
</dbReference>
<evidence type="ECO:0000256" key="11">
    <source>
        <dbReference type="PROSITE-ProRule" id="PRU01379"/>
    </source>
</evidence>
<evidence type="ECO:0000256" key="7">
    <source>
        <dbReference type="ARBA" id="ARBA00022801"/>
    </source>
</evidence>
<sequence>MRALLLLLTVAVAFAAKRFDGEQVLRIHPQHDGQLKELRSLEMAEARLDFWKGPTALSRPVDVRVPREMLKEVKTLLEKTGMEYTVMVEDLQQNINSERSRVRSTGFNFDDYNTIDDIDAQLQTFAANYPSLTSVFTIGTSHHGRAINAIKVGAAGTNKPAIFLEGQIHAREWVVSATLLLNIKYLLEGYGSNSQITEFMNTLDFYFIPVTNVDGYIYTWTHDRMWRKTRSGPHSQSIWGTCYGVDPNRNWDDHFAGPGTSSDPCSDLYHGPSPFSEVETEAVSNWVLANSNNIKSYLSVHAYSQMWMTPYGWTYAHPPDYEDQYSLAGRIAGAIQGVHRKRFAYGTIADVIYEAAGSSCDWAYSKVGVKYSFAIELRDEGRYGFVLPADQIRPSAEEFFAGLMVLASQVQLDWLGIHCVRIWSRMSTFVTNQILLTVGDPRRVIERRYSTSHETGPGCRDVKNYATLPTVSRCRIVIMNALLLLFTVTVASAITRFDREQVLRVIPQNERQLQDLVRLEREDIRLDFWKSPGGVFRPVDVRVPRNLLTHVRKLLGNTGIQYTVMIDDLQQLINNQTSPSITNEFDFDNYNSYEEINTQLQDFADKHQSLTSLIKIGVSHESRDIYAIRVGSSGTNKPAIFLEGQIHAREWIVSATLLYNIKFLLDGYGTDDRITKLMDEVDFYFLPVTNVDGYVYTWTTNRLWRKTRSGPIDGCYGVDPNRNWDDHYAEPGASDNPCSDTYHGPTAFSEVETKSLSNWVLENGKDIKAYLAVHSYSEMWMSPYGWTHDLPRDYEEQNDLGAKTVNAIREVNGLNFKHGSIANVIYVTSGNSADWAYDVAGIKYSYAIELRDNGRYGFVLPPEQIKPSAEEFFAALLVVAEQIANE</sequence>
<keyword evidence="8" id="KW-0862">Zinc</keyword>
<evidence type="ECO:0000313" key="14">
    <source>
        <dbReference type="Proteomes" id="UP000515135"/>
    </source>
</evidence>
<dbReference type="PRINTS" id="PR00765">
    <property type="entry name" value="CRBOXYPTASEA"/>
</dbReference>
<dbReference type="InterPro" id="IPR000834">
    <property type="entry name" value="Peptidase_M14"/>
</dbReference>
<protein>
    <submittedName>
        <fullName evidence="15">Uncharacterized protein LOC109476909</fullName>
    </submittedName>
</protein>
<dbReference type="InterPro" id="IPR003146">
    <property type="entry name" value="M14A_act_pep"/>
</dbReference>
<evidence type="ECO:0000256" key="5">
    <source>
        <dbReference type="ARBA" id="ARBA00022723"/>
    </source>
</evidence>
<dbReference type="Proteomes" id="UP000515135">
    <property type="component" value="Unplaced"/>
</dbReference>
<dbReference type="GO" id="GO:0004181">
    <property type="term" value="F:metallocarboxypeptidase activity"/>
    <property type="evidence" value="ECO:0007669"/>
    <property type="project" value="InterPro"/>
</dbReference>
<keyword evidence="9" id="KW-0482">Metalloprotease</keyword>
<gene>
    <name evidence="15" type="primary">LOC109476909</name>
</gene>
<dbReference type="CDD" id="cd03860">
    <property type="entry name" value="M14_CP_A-B_like"/>
    <property type="match status" value="2"/>
</dbReference>
<dbReference type="SUPFAM" id="SSF54897">
    <property type="entry name" value="Protease propeptides/inhibitors"/>
    <property type="match status" value="2"/>
</dbReference>
<dbReference type="PROSITE" id="PS52035">
    <property type="entry name" value="PEPTIDASE_M14"/>
    <property type="match status" value="2"/>
</dbReference>
<organism evidence="14 15">
    <name type="scientific">Branchiostoma belcheri</name>
    <name type="common">Amphioxus</name>
    <dbReference type="NCBI Taxonomy" id="7741"/>
    <lineage>
        <taxon>Eukaryota</taxon>
        <taxon>Metazoa</taxon>
        <taxon>Chordata</taxon>
        <taxon>Cephalochordata</taxon>
        <taxon>Leptocardii</taxon>
        <taxon>Amphioxiformes</taxon>
        <taxon>Branchiostomatidae</taxon>
        <taxon>Branchiostoma</taxon>
    </lineage>
</organism>
<comment type="cofactor">
    <cofactor evidence="1">
        <name>Zn(2+)</name>
        <dbReference type="ChEBI" id="CHEBI:29105"/>
    </cofactor>
</comment>
<evidence type="ECO:0000256" key="2">
    <source>
        <dbReference type="ARBA" id="ARBA00005988"/>
    </source>
</evidence>
<keyword evidence="14" id="KW-1185">Reference proteome</keyword>
<feature type="chain" id="PRO_5027967194" evidence="12">
    <location>
        <begin position="16"/>
        <end position="886"/>
    </location>
</feature>
<feature type="active site" description="Proton donor/acceptor" evidence="11">
    <location>
        <position position="849"/>
    </location>
</feature>
<accession>A0A6P4ZV57</accession>
<evidence type="ECO:0000256" key="4">
    <source>
        <dbReference type="ARBA" id="ARBA00022670"/>
    </source>
</evidence>
<dbReference type="SMART" id="SM00631">
    <property type="entry name" value="Zn_pept"/>
    <property type="match status" value="2"/>
</dbReference>
<dbReference type="GO" id="GO:0006508">
    <property type="term" value="P:proteolysis"/>
    <property type="evidence" value="ECO:0007669"/>
    <property type="project" value="UniProtKB-KW"/>
</dbReference>
<evidence type="ECO:0000256" key="6">
    <source>
        <dbReference type="ARBA" id="ARBA00022729"/>
    </source>
</evidence>
<comment type="similarity">
    <text evidence="2 11">Belongs to the peptidase M14 family.</text>
</comment>
<dbReference type="Gene3D" id="3.40.630.10">
    <property type="entry name" value="Zn peptidases"/>
    <property type="match status" value="2"/>
</dbReference>
<evidence type="ECO:0000313" key="15">
    <source>
        <dbReference type="RefSeq" id="XP_019633486.1"/>
    </source>
</evidence>
<dbReference type="KEGG" id="bbel:109476909"/>
<dbReference type="AlphaFoldDB" id="A0A6P4ZV57"/>
<evidence type="ECO:0000256" key="3">
    <source>
        <dbReference type="ARBA" id="ARBA00022645"/>
    </source>
</evidence>
<keyword evidence="6 12" id="KW-0732">Signal</keyword>